<evidence type="ECO:0000256" key="15">
    <source>
        <dbReference type="ARBA" id="ARBA00046271"/>
    </source>
</evidence>
<evidence type="ECO:0000313" key="21">
    <source>
        <dbReference type="Proteomes" id="UP000053989"/>
    </source>
</evidence>
<evidence type="ECO:0000256" key="7">
    <source>
        <dbReference type="ARBA" id="ARBA00022741"/>
    </source>
</evidence>
<dbReference type="InterPro" id="IPR003959">
    <property type="entry name" value="ATPase_AAA_core"/>
</dbReference>
<name>A0A0C2ZYM9_9AGAM</name>
<dbReference type="InterPro" id="IPR029067">
    <property type="entry name" value="CDC48_domain_2-like_sf"/>
</dbReference>
<dbReference type="InterPro" id="IPR050168">
    <property type="entry name" value="AAA_ATPase_domain"/>
</dbReference>
<dbReference type="FunFam" id="3.40.50.300:FF:000149">
    <property type="entry name" value="Nuclear valosin-containing protein-like"/>
    <property type="match status" value="1"/>
</dbReference>
<feature type="domain" description="AAA+ ATPase" evidence="19">
    <location>
        <begin position="673"/>
        <end position="809"/>
    </location>
</feature>
<dbReference type="GO" id="GO:0016558">
    <property type="term" value="P:protein import into peroxisome matrix"/>
    <property type="evidence" value="ECO:0007669"/>
    <property type="project" value="TreeGrafter"/>
</dbReference>
<dbReference type="InterPro" id="IPR003960">
    <property type="entry name" value="ATPase_AAA_CS"/>
</dbReference>
<keyword evidence="6" id="KW-0677">Repeat</keyword>
<dbReference type="Pfam" id="PF00004">
    <property type="entry name" value="AAA"/>
    <property type="match status" value="2"/>
</dbReference>
<dbReference type="EMBL" id="KN822017">
    <property type="protein sequence ID" value="KIM66543.1"/>
    <property type="molecule type" value="Genomic_DNA"/>
</dbReference>
<dbReference type="InParanoid" id="A0A0C2ZYM9"/>
<evidence type="ECO:0000256" key="9">
    <source>
        <dbReference type="ARBA" id="ARBA00022840"/>
    </source>
</evidence>
<evidence type="ECO:0000256" key="6">
    <source>
        <dbReference type="ARBA" id="ARBA00022737"/>
    </source>
</evidence>
<keyword evidence="3" id="KW-0813">Transport</keyword>
<feature type="region of interest" description="Disordered" evidence="18">
    <location>
        <begin position="968"/>
        <end position="993"/>
    </location>
</feature>
<proteinExistence type="inferred from homology"/>
<dbReference type="Pfam" id="PF17862">
    <property type="entry name" value="AAA_lid_3"/>
    <property type="match status" value="1"/>
</dbReference>
<keyword evidence="21" id="KW-1185">Reference proteome</keyword>
<dbReference type="InterPro" id="IPR003593">
    <property type="entry name" value="AAA+_ATPase"/>
</dbReference>
<dbReference type="InterPro" id="IPR041569">
    <property type="entry name" value="AAA_lid_3"/>
</dbReference>
<feature type="compositionally biased region" description="Basic and acidic residues" evidence="18">
    <location>
        <begin position="921"/>
        <end position="931"/>
    </location>
</feature>
<dbReference type="PROSITE" id="PS00674">
    <property type="entry name" value="AAA"/>
    <property type="match status" value="1"/>
</dbReference>
<sequence>MPRRARIQHLSLKSSLVNLPVSIYGPLLERSIRPQSLAVHLKSASHEAHVGWTGMASSSSLAHFNLSDGRDRGLETIEIDPQYALSLGFAEGDVVEVGLLHDLAYASSVSTEPVTSDDWEIIEIHASHVESTLLSQVRVAKIGQEINAWVMGRTRVRLTVVSLEPSSKGAALLTTDTEVSIAPKPHQRSKSTALPRDIIAQEDSLNRPPNLPEVALRVLPTRLLGDVPPLDPTYTGSGTLAYVHPYTFSVLTETEWPTTGDFKNEFVKLSYRDLPPPSDPLQAPQNEADMELPMPSTQRAGSGNPELDTEKPVEFPADNVLFVGSSDKVTESHILFLNGTEGVRDWHWIHLPSPGTVLYGVEQIIKEATNHLLANFIIHSQDQVVHGLSSILVTGRSGVGRTSVAREIARRLEEDTRTYTYTHYVDFMSYSEKPMKKFKSLFRHLYEVAAWHRPTVLIFDNLDKVLSPEQEHADSTRSRVITELFIAHFSSNARMLPMNFGAMVMIGITESKTSIHPLVHTLHIFQEVYHIQPPARNARKEILANLVNVWTSKTPGNVNDPDDPPNCAMIASHTEGYAPIDLQTLMKRALHGAASRAFEMHGAKASQVTLSMEDFSKAQVDFVPYVLKDVPLQKSDVEWTDIGGLKEAKRILRETMEWPTKYAPLFKQSPLRLRSGILMYGYPGCGKTLLASAVSKECGLNFISIKGPELLNKYIGASEQSVRDIFDRASAAKPCVLFFDEFDSIAPKRGHDSTGVTDRVVNQLLTEMDGVEGLEGVFVLAATSRPDLIDSALLRPGRLDKSVLCDMPDEEDRKEILQAVSRKVMLDPSVDFGEIAKVTDGFSGADLQALIYNAHLRVVHAAIDASPSIRRSAQAEPEKRVDYVMLGGSGEKNILSRADESQLQKRLQQILENKGAPPGTNKEKAPNAEPKKFEITQEDFLEVLKAARPSVPHEELNRFRNIYESFVSSRSRNKKAFPSPAGSSGVGTRVTLG</sequence>
<keyword evidence="9" id="KW-0067">ATP-binding</keyword>
<evidence type="ECO:0000256" key="3">
    <source>
        <dbReference type="ARBA" id="ARBA00022448"/>
    </source>
</evidence>
<dbReference type="HOGENOM" id="CLU_000688_1_1_1"/>
<accession>A0A0C2ZYM9</accession>
<gene>
    <name evidence="20" type="ORF">SCLCIDRAFT_110306</name>
</gene>
<keyword evidence="5" id="KW-0962">Peroxisome biogenesis</keyword>
<keyword evidence="7" id="KW-0547">Nucleotide-binding</keyword>
<dbReference type="CDD" id="cd19526">
    <property type="entry name" value="RecA-like_PEX1_r2"/>
    <property type="match status" value="1"/>
</dbReference>
<dbReference type="GO" id="GO:0005524">
    <property type="term" value="F:ATP binding"/>
    <property type="evidence" value="ECO:0007669"/>
    <property type="project" value="UniProtKB-KW"/>
</dbReference>
<evidence type="ECO:0000256" key="4">
    <source>
        <dbReference type="ARBA" id="ARBA00022490"/>
    </source>
</evidence>
<dbReference type="GO" id="GO:0005829">
    <property type="term" value="C:cytosol"/>
    <property type="evidence" value="ECO:0007669"/>
    <property type="project" value="UniProtKB-SubCell"/>
</dbReference>
<dbReference type="GO" id="GO:0016887">
    <property type="term" value="F:ATP hydrolysis activity"/>
    <property type="evidence" value="ECO:0007669"/>
    <property type="project" value="InterPro"/>
</dbReference>
<evidence type="ECO:0000256" key="5">
    <source>
        <dbReference type="ARBA" id="ARBA00022593"/>
    </source>
</evidence>
<dbReference type="PANTHER" id="PTHR23077">
    <property type="entry name" value="AAA-FAMILY ATPASE"/>
    <property type="match status" value="1"/>
</dbReference>
<dbReference type="OrthoDB" id="2187at2759"/>
<comment type="catalytic activity">
    <reaction evidence="16">
        <text>ATP + H2O = ADP + phosphate + H(+)</text>
        <dbReference type="Rhea" id="RHEA:13065"/>
        <dbReference type="ChEBI" id="CHEBI:15377"/>
        <dbReference type="ChEBI" id="CHEBI:15378"/>
        <dbReference type="ChEBI" id="CHEBI:30616"/>
        <dbReference type="ChEBI" id="CHEBI:43474"/>
        <dbReference type="ChEBI" id="CHEBI:456216"/>
    </reaction>
    <physiologicalReaction direction="left-to-right" evidence="16">
        <dbReference type="Rhea" id="RHEA:13066"/>
    </physiologicalReaction>
</comment>
<dbReference type="FunCoup" id="A0A0C2ZYM9">
    <property type="interactions" value="364"/>
</dbReference>
<reference evidence="21" key="2">
    <citation type="submission" date="2015-01" db="EMBL/GenBank/DDBJ databases">
        <title>Evolutionary Origins and Diversification of the Mycorrhizal Mutualists.</title>
        <authorList>
            <consortium name="DOE Joint Genome Institute"/>
            <consortium name="Mycorrhizal Genomics Consortium"/>
            <person name="Kohler A."/>
            <person name="Kuo A."/>
            <person name="Nagy L.G."/>
            <person name="Floudas D."/>
            <person name="Copeland A."/>
            <person name="Barry K.W."/>
            <person name="Cichocki N."/>
            <person name="Veneault-Fourrey C."/>
            <person name="LaButti K."/>
            <person name="Lindquist E.A."/>
            <person name="Lipzen A."/>
            <person name="Lundell T."/>
            <person name="Morin E."/>
            <person name="Murat C."/>
            <person name="Riley R."/>
            <person name="Ohm R."/>
            <person name="Sun H."/>
            <person name="Tunlid A."/>
            <person name="Henrissat B."/>
            <person name="Grigoriev I.V."/>
            <person name="Hibbett D.S."/>
            <person name="Martin F."/>
        </authorList>
    </citation>
    <scope>NUCLEOTIDE SEQUENCE [LARGE SCALE GENOMIC DNA]</scope>
    <source>
        <strain evidence="21">Foug A</strain>
    </source>
</reference>
<evidence type="ECO:0000256" key="12">
    <source>
        <dbReference type="ARBA" id="ARBA00023140"/>
    </source>
</evidence>
<dbReference type="Pfam" id="PF09262">
    <property type="entry name" value="PEX-1N"/>
    <property type="match status" value="1"/>
</dbReference>
<organism evidence="20 21">
    <name type="scientific">Scleroderma citrinum Foug A</name>
    <dbReference type="NCBI Taxonomy" id="1036808"/>
    <lineage>
        <taxon>Eukaryota</taxon>
        <taxon>Fungi</taxon>
        <taxon>Dikarya</taxon>
        <taxon>Basidiomycota</taxon>
        <taxon>Agaricomycotina</taxon>
        <taxon>Agaricomycetes</taxon>
        <taxon>Agaricomycetidae</taxon>
        <taxon>Boletales</taxon>
        <taxon>Sclerodermatineae</taxon>
        <taxon>Sclerodermataceae</taxon>
        <taxon>Scleroderma</taxon>
    </lineage>
</organism>
<protein>
    <recommendedName>
        <fullName evidence="14">Peroxisomal ATPase PEX1</fullName>
    </recommendedName>
    <alternativeName>
        <fullName evidence="13">Peroxin-1</fullName>
    </alternativeName>
</protein>
<evidence type="ECO:0000256" key="10">
    <source>
        <dbReference type="ARBA" id="ARBA00022927"/>
    </source>
</evidence>
<evidence type="ECO:0000256" key="14">
    <source>
        <dbReference type="ARBA" id="ARBA00034532"/>
    </source>
</evidence>
<dbReference type="PANTHER" id="PTHR23077:SF12">
    <property type="entry name" value="PEROXISOMAL ATPASE PEX1"/>
    <property type="match status" value="1"/>
</dbReference>
<dbReference type="Gene3D" id="3.10.330.10">
    <property type="match status" value="1"/>
</dbReference>
<dbReference type="InterPro" id="IPR027417">
    <property type="entry name" value="P-loop_NTPase"/>
</dbReference>
<keyword evidence="12" id="KW-0576">Peroxisome</keyword>
<comment type="subcellular location">
    <subcellularLocation>
        <location evidence="1">Cytoplasm</location>
        <location evidence="1">Cytosol</location>
    </subcellularLocation>
    <subcellularLocation>
        <location evidence="15">Peroxisome membrane</location>
    </subcellularLocation>
</comment>
<dbReference type="Gene3D" id="1.10.8.60">
    <property type="match status" value="2"/>
</dbReference>
<evidence type="ECO:0000256" key="13">
    <source>
        <dbReference type="ARBA" id="ARBA00032509"/>
    </source>
</evidence>
<dbReference type="STRING" id="1036808.A0A0C2ZYM9"/>
<evidence type="ECO:0000256" key="8">
    <source>
        <dbReference type="ARBA" id="ARBA00022801"/>
    </source>
</evidence>
<reference evidence="20 21" key="1">
    <citation type="submission" date="2014-04" db="EMBL/GenBank/DDBJ databases">
        <authorList>
            <consortium name="DOE Joint Genome Institute"/>
            <person name="Kuo A."/>
            <person name="Kohler A."/>
            <person name="Nagy L.G."/>
            <person name="Floudas D."/>
            <person name="Copeland A."/>
            <person name="Barry K.W."/>
            <person name="Cichocki N."/>
            <person name="Veneault-Fourrey C."/>
            <person name="LaButti K."/>
            <person name="Lindquist E.A."/>
            <person name="Lipzen A."/>
            <person name="Lundell T."/>
            <person name="Morin E."/>
            <person name="Murat C."/>
            <person name="Sun H."/>
            <person name="Tunlid A."/>
            <person name="Henrissat B."/>
            <person name="Grigoriev I.V."/>
            <person name="Hibbett D.S."/>
            <person name="Martin F."/>
            <person name="Nordberg H.P."/>
            <person name="Cantor M.N."/>
            <person name="Hua S.X."/>
        </authorList>
    </citation>
    <scope>NUCLEOTIDE SEQUENCE [LARGE SCALE GENOMIC DNA]</scope>
    <source>
        <strain evidence="20 21">Foug A</strain>
    </source>
</reference>
<dbReference type="SUPFAM" id="SSF52540">
    <property type="entry name" value="P-loop containing nucleoside triphosphate hydrolases"/>
    <property type="match status" value="2"/>
</dbReference>
<evidence type="ECO:0000256" key="18">
    <source>
        <dbReference type="SAM" id="MobiDB-lite"/>
    </source>
</evidence>
<evidence type="ECO:0000256" key="1">
    <source>
        <dbReference type="ARBA" id="ARBA00004514"/>
    </source>
</evidence>
<dbReference type="SMART" id="SM00382">
    <property type="entry name" value="AAA"/>
    <property type="match status" value="2"/>
</dbReference>
<dbReference type="SUPFAM" id="SSF54585">
    <property type="entry name" value="Cdc48 domain 2-like"/>
    <property type="match status" value="1"/>
</dbReference>
<evidence type="ECO:0000256" key="17">
    <source>
        <dbReference type="ARBA" id="ARBA00064205"/>
    </source>
</evidence>
<feature type="domain" description="AAA+ ATPase" evidence="19">
    <location>
        <begin position="387"/>
        <end position="520"/>
    </location>
</feature>
<dbReference type="SUPFAM" id="SSF50692">
    <property type="entry name" value="ADC-like"/>
    <property type="match status" value="1"/>
</dbReference>
<keyword evidence="11" id="KW-0472">Membrane</keyword>
<dbReference type="GO" id="GO:0005778">
    <property type="term" value="C:peroxisomal membrane"/>
    <property type="evidence" value="ECO:0007669"/>
    <property type="project" value="UniProtKB-SubCell"/>
</dbReference>
<keyword evidence="8" id="KW-0378">Hydrolase</keyword>
<evidence type="ECO:0000313" key="20">
    <source>
        <dbReference type="EMBL" id="KIM66543.1"/>
    </source>
</evidence>
<keyword evidence="4" id="KW-0963">Cytoplasm</keyword>
<evidence type="ECO:0000256" key="11">
    <source>
        <dbReference type="ARBA" id="ARBA00023136"/>
    </source>
</evidence>
<evidence type="ECO:0000256" key="2">
    <source>
        <dbReference type="ARBA" id="ARBA00006914"/>
    </source>
</evidence>
<dbReference type="FunFam" id="1.10.8.60:FF:000105">
    <property type="entry name" value="PeRoXisome assembly factor"/>
    <property type="match status" value="1"/>
</dbReference>
<dbReference type="Proteomes" id="UP000053989">
    <property type="component" value="Unassembled WGS sequence"/>
</dbReference>
<keyword evidence="10" id="KW-0653">Protein transport</keyword>
<feature type="region of interest" description="Disordered" evidence="18">
    <location>
        <begin position="911"/>
        <end position="931"/>
    </location>
</feature>
<dbReference type="Gene3D" id="3.40.50.300">
    <property type="entry name" value="P-loop containing nucleotide triphosphate hydrolases"/>
    <property type="match status" value="2"/>
</dbReference>
<dbReference type="InterPro" id="IPR015342">
    <property type="entry name" value="PEX1-N_C-lobe"/>
</dbReference>
<dbReference type="AlphaFoldDB" id="A0A0C2ZYM9"/>
<comment type="subunit">
    <text evidence="17">Interacts with PEX6; forming the PEX1-PEX6 AAA ATPase complex, which is composed of a heterohexamer formed by a trimer of PEX1-PEX6 dimers.</text>
</comment>
<evidence type="ECO:0000256" key="16">
    <source>
        <dbReference type="ARBA" id="ARBA00048778"/>
    </source>
</evidence>
<comment type="similarity">
    <text evidence="2">Belongs to the AAA ATPase family.</text>
</comment>
<evidence type="ECO:0000259" key="19">
    <source>
        <dbReference type="SMART" id="SM00382"/>
    </source>
</evidence>
<dbReference type="InterPro" id="IPR009010">
    <property type="entry name" value="Asp_de-COase-like_dom_sf"/>
</dbReference>